<keyword evidence="1" id="KW-0378">Hydrolase</keyword>
<evidence type="ECO:0000313" key="1">
    <source>
        <dbReference type="EMBL" id="AKU96580.1"/>
    </source>
</evidence>
<dbReference type="AlphaFoldDB" id="A0A0K1PSR1"/>
<dbReference type="OrthoDB" id="2593273at2"/>
<dbReference type="RefSeq" id="WP_146647844.1">
    <property type="nucleotide sequence ID" value="NZ_CP012333.1"/>
</dbReference>
<keyword evidence="2" id="KW-1185">Reference proteome</keyword>
<name>A0A0K1PSR1_9BACT</name>
<dbReference type="GO" id="GO:0006281">
    <property type="term" value="P:DNA repair"/>
    <property type="evidence" value="ECO:0007669"/>
    <property type="project" value="InterPro"/>
</dbReference>
<dbReference type="Proteomes" id="UP000064967">
    <property type="component" value="Chromosome"/>
</dbReference>
<sequence>MIVALDVDYGSERTLAAWVAFQAWGDERASGEGTMRFPPGAEDYEPGQFFRRELRYLVPLIEGLATPPEIIVVDGYVWLGKERPGLGFHLHEAIGGTTVVGVAKRPFHENNEAVAVLRGESKQPVFVTAIGMDVAKAADAVAHMAGEFRIPTLLKLVDQLARETVSA</sequence>
<dbReference type="Pfam" id="PF04493">
    <property type="entry name" value="Endonuclease_5"/>
    <property type="match status" value="1"/>
</dbReference>
<keyword evidence="1" id="KW-0255">Endonuclease</keyword>
<proteinExistence type="predicted"/>
<protein>
    <submittedName>
        <fullName evidence="1">Endonuclease V</fullName>
    </submittedName>
</protein>
<gene>
    <name evidence="1" type="ORF">AKJ09_03244</name>
</gene>
<keyword evidence="1" id="KW-0540">Nuclease</keyword>
<reference evidence="1 2" key="1">
    <citation type="submission" date="2015-08" db="EMBL/GenBank/DDBJ databases">
        <authorList>
            <person name="Babu N.S."/>
            <person name="Beckwith C.J."/>
            <person name="Beseler K.G."/>
            <person name="Brison A."/>
            <person name="Carone J.V."/>
            <person name="Caskin T.P."/>
            <person name="Diamond M."/>
            <person name="Durham M.E."/>
            <person name="Foxe J.M."/>
            <person name="Go M."/>
            <person name="Henderson B.A."/>
            <person name="Jones I.B."/>
            <person name="McGettigan J.A."/>
            <person name="Micheletti S.J."/>
            <person name="Nasrallah M.E."/>
            <person name="Ortiz D."/>
            <person name="Piller C.R."/>
            <person name="Privatt S.R."/>
            <person name="Schneider S.L."/>
            <person name="Sharp S."/>
            <person name="Smith T.C."/>
            <person name="Stanton J.D."/>
            <person name="Ullery H.E."/>
            <person name="Wilson R.J."/>
            <person name="Serrano M.G."/>
            <person name="Buck G."/>
            <person name="Lee V."/>
            <person name="Wang Y."/>
            <person name="Carvalho R."/>
            <person name="Voegtly L."/>
            <person name="Shi R."/>
            <person name="Duckworth R."/>
            <person name="Johnson A."/>
            <person name="Loviza R."/>
            <person name="Walstead R."/>
            <person name="Shah Z."/>
            <person name="Kiflezghi M."/>
            <person name="Wade K."/>
            <person name="Ball S.L."/>
            <person name="Bradley K.W."/>
            <person name="Asai D.J."/>
            <person name="Bowman C.A."/>
            <person name="Russell D.A."/>
            <person name="Pope W.H."/>
            <person name="Jacobs-Sera D."/>
            <person name="Hendrix R.W."/>
            <person name="Hatfull G.F."/>
        </authorList>
    </citation>
    <scope>NUCLEOTIDE SEQUENCE [LARGE SCALE GENOMIC DNA]</scope>
    <source>
        <strain evidence="1 2">DSM 27648</strain>
    </source>
</reference>
<dbReference type="Gene3D" id="3.30.2170.10">
    <property type="entry name" value="archaeoglobus fulgidus dsm 4304 superfamily"/>
    <property type="match status" value="1"/>
</dbReference>
<dbReference type="STRING" id="1391654.AKJ09_03244"/>
<evidence type="ECO:0000313" key="2">
    <source>
        <dbReference type="Proteomes" id="UP000064967"/>
    </source>
</evidence>
<organism evidence="1 2">
    <name type="scientific">Labilithrix luteola</name>
    <dbReference type="NCBI Taxonomy" id="1391654"/>
    <lineage>
        <taxon>Bacteria</taxon>
        <taxon>Pseudomonadati</taxon>
        <taxon>Myxococcota</taxon>
        <taxon>Polyangia</taxon>
        <taxon>Polyangiales</taxon>
        <taxon>Labilitrichaceae</taxon>
        <taxon>Labilithrix</taxon>
    </lineage>
</organism>
<accession>A0A0K1PSR1</accession>
<dbReference type="GO" id="GO:0004519">
    <property type="term" value="F:endonuclease activity"/>
    <property type="evidence" value="ECO:0007669"/>
    <property type="project" value="UniProtKB-KW"/>
</dbReference>
<dbReference type="EMBL" id="CP012333">
    <property type="protein sequence ID" value="AKU96580.1"/>
    <property type="molecule type" value="Genomic_DNA"/>
</dbReference>
<dbReference type="KEGG" id="llu:AKJ09_03244"/>
<dbReference type="InterPro" id="IPR007581">
    <property type="entry name" value="Endonuclease-V"/>
</dbReference>